<protein>
    <submittedName>
        <fullName evidence="1">Uncharacterized protein</fullName>
    </submittedName>
</protein>
<dbReference type="AlphaFoldDB" id="A0A9I9E4Q5"/>
<reference evidence="1" key="1">
    <citation type="submission" date="2023-03" db="UniProtKB">
        <authorList>
            <consortium name="EnsemblPlants"/>
        </authorList>
    </citation>
    <scope>IDENTIFICATION</scope>
</reference>
<proteinExistence type="predicted"/>
<evidence type="ECO:0000313" key="1">
    <source>
        <dbReference type="EnsemblPlants" id="MELO3C028712.2.1"/>
    </source>
</evidence>
<organism evidence="1">
    <name type="scientific">Cucumis melo</name>
    <name type="common">Muskmelon</name>
    <dbReference type="NCBI Taxonomy" id="3656"/>
    <lineage>
        <taxon>Eukaryota</taxon>
        <taxon>Viridiplantae</taxon>
        <taxon>Streptophyta</taxon>
        <taxon>Embryophyta</taxon>
        <taxon>Tracheophyta</taxon>
        <taxon>Spermatophyta</taxon>
        <taxon>Magnoliopsida</taxon>
        <taxon>eudicotyledons</taxon>
        <taxon>Gunneridae</taxon>
        <taxon>Pentapetalae</taxon>
        <taxon>rosids</taxon>
        <taxon>fabids</taxon>
        <taxon>Cucurbitales</taxon>
        <taxon>Cucurbitaceae</taxon>
        <taxon>Benincaseae</taxon>
        <taxon>Cucumis</taxon>
    </lineage>
</organism>
<dbReference type="Gramene" id="MELO3C028712.2.1">
    <property type="protein sequence ID" value="MELO3C028712.2.1"/>
    <property type="gene ID" value="MELO3C028712.2"/>
</dbReference>
<name>A0A9I9E4Q5_CUCME</name>
<accession>A0A9I9E4Q5</accession>
<sequence>MSTVSAKPKLTQISQQRISNDLEYHIDDLVTEFQQLVSQNFSLPQSETENLDHSLKGPSTIDLPSHIILSNHLPHYSH</sequence>
<dbReference type="EnsemblPlants" id="MELO3C028712.2.1">
    <property type="protein sequence ID" value="MELO3C028712.2.1"/>
    <property type="gene ID" value="MELO3C028712.2"/>
</dbReference>